<dbReference type="InterPro" id="IPR029039">
    <property type="entry name" value="Flavoprotein-like_sf"/>
</dbReference>
<organism evidence="4 5">
    <name type="scientific">Saccharopolyspora elongata</name>
    <dbReference type="NCBI Taxonomy" id="2530387"/>
    <lineage>
        <taxon>Bacteria</taxon>
        <taxon>Bacillati</taxon>
        <taxon>Actinomycetota</taxon>
        <taxon>Actinomycetes</taxon>
        <taxon>Pseudonocardiales</taxon>
        <taxon>Pseudonocardiaceae</taxon>
        <taxon>Saccharopolyspora</taxon>
    </lineage>
</organism>
<feature type="domain" description="NADPH-dependent FMN reductase-like" evidence="3">
    <location>
        <begin position="1"/>
        <end position="131"/>
    </location>
</feature>
<dbReference type="PANTHER" id="PTHR43278:SF4">
    <property type="entry name" value="NAD(P)H-DEPENDENT FMN-CONTAINING OXIDOREDUCTASE YWQN-RELATED"/>
    <property type="match status" value="1"/>
</dbReference>
<evidence type="ECO:0000256" key="1">
    <source>
        <dbReference type="ARBA" id="ARBA00022630"/>
    </source>
</evidence>
<dbReference type="InterPro" id="IPR005025">
    <property type="entry name" value="FMN_Rdtase-like_dom"/>
</dbReference>
<dbReference type="SUPFAM" id="SSF52218">
    <property type="entry name" value="Flavoproteins"/>
    <property type="match status" value="1"/>
</dbReference>
<keyword evidence="1" id="KW-0285">Flavoprotein</keyword>
<dbReference type="Pfam" id="PF03358">
    <property type="entry name" value="FMN_red"/>
    <property type="match status" value="1"/>
</dbReference>
<evidence type="ECO:0000259" key="3">
    <source>
        <dbReference type="Pfam" id="PF03358"/>
    </source>
</evidence>
<dbReference type="Proteomes" id="UP000294947">
    <property type="component" value="Unassembled WGS sequence"/>
</dbReference>
<dbReference type="InterPro" id="IPR051796">
    <property type="entry name" value="ISF_SsuE-like"/>
</dbReference>
<dbReference type="PANTHER" id="PTHR43278">
    <property type="entry name" value="NAD(P)H-DEPENDENT FMN-CONTAINING OXIDOREDUCTASE YWQN-RELATED"/>
    <property type="match status" value="1"/>
</dbReference>
<name>A0A4R4XW72_9PSEU</name>
<evidence type="ECO:0000256" key="2">
    <source>
        <dbReference type="ARBA" id="ARBA00022643"/>
    </source>
</evidence>
<comment type="caution">
    <text evidence="4">The sequence shown here is derived from an EMBL/GenBank/DDBJ whole genome shotgun (WGS) entry which is preliminary data.</text>
</comment>
<keyword evidence="5" id="KW-1185">Reference proteome</keyword>
<dbReference type="AlphaFoldDB" id="A0A4R4XW72"/>
<evidence type="ECO:0000313" key="4">
    <source>
        <dbReference type="EMBL" id="TDD35683.1"/>
    </source>
</evidence>
<evidence type="ECO:0000313" key="5">
    <source>
        <dbReference type="Proteomes" id="UP000294947"/>
    </source>
</evidence>
<reference evidence="4 5" key="1">
    <citation type="submission" date="2019-03" db="EMBL/GenBank/DDBJ databases">
        <title>Draft genome sequences of novel Actinobacteria.</title>
        <authorList>
            <person name="Sahin N."/>
            <person name="Ay H."/>
            <person name="Saygin H."/>
        </authorList>
    </citation>
    <scope>NUCLEOTIDE SEQUENCE [LARGE SCALE GENOMIC DNA]</scope>
    <source>
        <strain evidence="4 5">7K502</strain>
    </source>
</reference>
<dbReference type="OrthoDB" id="9805976at2"/>
<sequence>MKVLALSSSPRKDGNSRMLAESVLAGAAQAGHDVEIVDLSDVVSAPLRDCRVCRNAAGRCSIDDDYEDLLVGKVLPADALVLATPLYWYGISGQLKVFIDRIFCYEAAGYPEHEHVKRRLVNKRLAAVVSSEETYPGSLVGITAHLQELARYLHHDFVGVVQGFGNSRGEVARDPGDPLGKAFDLGVRMFEARATDYRIDTPRPSTVWADAAVGTPD</sequence>
<dbReference type="GO" id="GO:0016491">
    <property type="term" value="F:oxidoreductase activity"/>
    <property type="evidence" value="ECO:0007669"/>
    <property type="project" value="InterPro"/>
</dbReference>
<gene>
    <name evidence="4" type="ORF">E1288_42835</name>
</gene>
<keyword evidence="2" id="KW-0288">FMN</keyword>
<dbReference type="EMBL" id="SMKW01000120">
    <property type="protein sequence ID" value="TDD35683.1"/>
    <property type="molecule type" value="Genomic_DNA"/>
</dbReference>
<protein>
    <submittedName>
        <fullName evidence="4">Flavodoxin family protein</fullName>
    </submittedName>
</protein>
<proteinExistence type="predicted"/>
<accession>A0A4R4XW72</accession>
<dbReference type="RefSeq" id="WP_132494588.1">
    <property type="nucleotide sequence ID" value="NZ_SMKW01000120.1"/>
</dbReference>
<dbReference type="Gene3D" id="3.40.50.360">
    <property type="match status" value="1"/>
</dbReference>